<evidence type="ECO:0000313" key="7">
    <source>
        <dbReference type="Proteomes" id="UP000676194"/>
    </source>
</evidence>
<organism evidence="6 7">
    <name type="scientific">Telmatocola sphagniphila</name>
    <dbReference type="NCBI Taxonomy" id="1123043"/>
    <lineage>
        <taxon>Bacteria</taxon>
        <taxon>Pseudomonadati</taxon>
        <taxon>Planctomycetota</taxon>
        <taxon>Planctomycetia</taxon>
        <taxon>Gemmatales</taxon>
        <taxon>Gemmataceae</taxon>
    </lineage>
</organism>
<name>A0A8E6EXH8_9BACT</name>
<dbReference type="AlphaFoldDB" id="A0A8E6EXH8"/>
<dbReference type="InterPro" id="IPR000719">
    <property type="entry name" value="Prot_kinase_dom"/>
</dbReference>
<dbReference type="InterPro" id="IPR011009">
    <property type="entry name" value="Kinase-like_dom_sf"/>
</dbReference>
<sequence>MINGSPTGELVTPDSKLPKYKSIDSRDIPTIEGFRNLELIDQGGMGVVYEGYDSLGRRVAIKMIRASRMSETSLTRFREEAEAMAHLEHPNIAPVLNYGSVNGCPYYVMKYFSGGSLAKRMEEFRKDPRKSLVLIAKIAKAVEFLHSKGHLHRDIKPQNILLDEKDEPYLSDFGLVKRQSEDLRQVSDSISAEFPASKNPDPSSRENEFRDYFTLAGQFVGTPGYSCPEQSKGQLEAAGPLWDIWSLGAVLYELLTDRKPFLFKSSKEYSEIISQQDVKAPIEINRSIDKRINKLVVSCLAREPSKRLQSAEKIHEQIMRVVHPPKRGVWIFLVPIFAIAFVASFMPWKSTPEQIEARLQAAASKKLLTGQPVEIVSPTGEEKVPLIVASPKEYSRKYIHQGMIYLESDSSCLVDCIRSVPVPNFSFQFDFYLNSKPAEDTMVGIYFDRQETTKEDLVYQQVIMCKLTANGKNQEKKTDPMPFDVVVGHTFFPYDQVSMRTFLQTYPPDRHKGIQRIPELKEKEWHSLKLEAKADAIIYSLDNLTLHRLRRPYSEVLRSALRKFAKDTHGSDYNPDILGNACGIYIKQAGIQIRNVRIEPGEPSR</sequence>
<gene>
    <name evidence="6" type="ORF">KIH39_22795</name>
</gene>
<dbReference type="KEGG" id="tsph:KIH39_22795"/>
<reference evidence="6" key="1">
    <citation type="submission" date="2021-05" db="EMBL/GenBank/DDBJ databases">
        <title>Complete genome sequence of the cellulolytic planctomycete Telmatocola sphagniphila SP2T and characterization of the first cellulase from planctomycetes.</title>
        <authorList>
            <person name="Rakitin A.L."/>
            <person name="Beletsky A.V."/>
            <person name="Naumoff D.G."/>
            <person name="Kulichevskaya I.S."/>
            <person name="Mardanov A.V."/>
            <person name="Ravin N.V."/>
            <person name="Dedysh S.N."/>
        </authorList>
    </citation>
    <scope>NUCLEOTIDE SEQUENCE</scope>
    <source>
        <strain evidence="6">SP2T</strain>
    </source>
</reference>
<dbReference type="GO" id="GO:0005524">
    <property type="term" value="F:ATP binding"/>
    <property type="evidence" value="ECO:0007669"/>
    <property type="project" value="UniProtKB-KW"/>
</dbReference>
<protein>
    <submittedName>
        <fullName evidence="6">Serine/threonine protein kinase</fullName>
    </submittedName>
</protein>
<dbReference type="Pfam" id="PF00069">
    <property type="entry name" value="Pkinase"/>
    <property type="match status" value="1"/>
</dbReference>
<evidence type="ECO:0000256" key="4">
    <source>
        <dbReference type="ARBA" id="ARBA00022840"/>
    </source>
</evidence>
<evidence type="ECO:0000256" key="2">
    <source>
        <dbReference type="ARBA" id="ARBA00022741"/>
    </source>
</evidence>
<keyword evidence="3 6" id="KW-0418">Kinase</keyword>
<keyword evidence="1" id="KW-0808">Transferase</keyword>
<keyword evidence="4" id="KW-0067">ATP-binding</keyword>
<accession>A0A8E6EXH8</accession>
<feature type="domain" description="Protein kinase" evidence="5">
    <location>
        <begin position="34"/>
        <end position="318"/>
    </location>
</feature>
<dbReference type="Proteomes" id="UP000676194">
    <property type="component" value="Chromosome"/>
</dbReference>
<evidence type="ECO:0000256" key="1">
    <source>
        <dbReference type="ARBA" id="ARBA00022679"/>
    </source>
</evidence>
<dbReference type="GO" id="GO:0004674">
    <property type="term" value="F:protein serine/threonine kinase activity"/>
    <property type="evidence" value="ECO:0007669"/>
    <property type="project" value="UniProtKB-KW"/>
</dbReference>
<evidence type="ECO:0000256" key="3">
    <source>
        <dbReference type="ARBA" id="ARBA00022777"/>
    </source>
</evidence>
<dbReference type="SUPFAM" id="SSF56112">
    <property type="entry name" value="Protein kinase-like (PK-like)"/>
    <property type="match status" value="1"/>
</dbReference>
<proteinExistence type="predicted"/>
<dbReference type="PANTHER" id="PTHR43289">
    <property type="entry name" value="MITOGEN-ACTIVATED PROTEIN KINASE KINASE KINASE 20-RELATED"/>
    <property type="match status" value="1"/>
</dbReference>
<keyword evidence="2" id="KW-0547">Nucleotide-binding</keyword>
<evidence type="ECO:0000259" key="5">
    <source>
        <dbReference type="PROSITE" id="PS50011"/>
    </source>
</evidence>
<keyword evidence="6" id="KW-0723">Serine/threonine-protein kinase</keyword>
<dbReference type="EMBL" id="CP074694">
    <property type="protein sequence ID" value="QVL31643.1"/>
    <property type="molecule type" value="Genomic_DNA"/>
</dbReference>
<keyword evidence="7" id="KW-1185">Reference proteome</keyword>
<dbReference type="Gene3D" id="1.10.510.10">
    <property type="entry name" value="Transferase(Phosphotransferase) domain 1"/>
    <property type="match status" value="1"/>
</dbReference>
<dbReference type="Gene3D" id="3.30.200.20">
    <property type="entry name" value="Phosphorylase Kinase, domain 1"/>
    <property type="match status" value="1"/>
</dbReference>
<dbReference type="SMART" id="SM00220">
    <property type="entry name" value="S_TKc"/>
    <property type="match status" value="1"/>
</dbReference>
<dbReference type="CDD" id="cd14014">
    <property type="entry name" value="STKc_PknB_like"/>
    <property type="match status" value="1"/>
</dbReference>
<evidence type="ECO:0000313" key="6">
    <source>
        <dbReference type="EMBL" id="QVL31643.1"/>
    </source>
</evidence>
<dbReference type="PANTHER" id="PTHR43289:SF34">
    <property type="entry name" value="SERINE_THREONINE-PROTEIN KINASE YBDM-RELATED"/>
    <property type="match status" value="1"/>
</dbReference>
<dbReference type="PROSITE" id="PS50011">
    <property type="entry name" value="PROTEIN_KINASE_DOM"/>
    <property type="match status" value="1"/>
</dbReference>